<feature type="transmembrane region" description="Helical" evidence="1">
    <location>
        <begin position="76"/>
        <end position="96"/>
    </location>
</feature>
<reference evidence="2" key="1">
    <citation type="submission" date="2020-05" db="EMBL/GenBank/DDBJ databases">
        <authorList>
            <person name="Chiriac C."/>
            <person name="Salcher M."/>
            <person name="Ghai R."/>
            <person name="Kavagutti S V."/>
        </authorList>
    </citation>
    <scope>NUCLEOTIDE SEQUENCE</scope>
</reference>
<accession>A0A6J6DU54</accession>
<evidence type="ECO:0000313" key="2">
    <source>
        <dbReference type="EMBL" id="CAB4564618.1"/>
    </source>
</evidence>
<feature type="transmembrane region" description="Helical" evidence="1">
    <location>
        <begin position="102"/>
        <end position="121"/>
    </location>
</feature>
<organism evidence="2">
    <name type="scientific">freshwater metagenome</name>
    <dbReference type="NCBI Taxonomy" id="449393"/>
    <lineage>
        <taxon>unclassified sequences</taxon>
        <taxon>metagenomes</taxon>
        <taxon>ecological metagenomes</taxon>
    </lineage>
</organism>
<proteinExistence type="predicted"/>
<name>A0A6J6DU54_9ZZZZ</name>
<keyword evidence="1" id="KW-1133">Transmembrane helix</keyword>
<dbReference type="EMBL" id="CAEZTM010000009">
    <property type="protein sequence ID" value="CAB4564618.1"/>
    <property type="molecule type" value="Genomic_DNA"/>
</dbReference>
<keyword evidence="1" id="KW-0812">Transmembrane</keyword>
<feature type="transmembrane region" description="Helical" evidence="1">
    <location>
        <begin position="41"/>
        <end position="64"/>
    </location>
</feature>
<sequence>MTQLRYTLRAGATVFGLSAGGLIVFPAFFLELLGLEPELPLMWSMVMMGIALVALAGNMVVVSVSARDGGVRMASVVMLFAAAGLGMITLLIPVAYTWFTLAYAAVGFGFSLAYLVGLLRARHSG</sequence>
<protein>
    <submittedName>
        <fullName evidence="2">Unannotated protein</fullName>
    </submittedName>
</protein>
<keyword evidence="1" id="KW-0472">Membrane</keyword>
<feature type="transmembrane region" description="Helical" evidence="1">
    <location>
        <begin position="12"/>
        <end position="35"/>
    </location>
</feature>
<dbReference type="AlphaFoldDB" id="A0A6J6DU54"/>
<gene>
    <name evidence="2" type="ORF">UFOPK1684_00343</name>
</gene>
<evidence type="ECO:0000256" key="1">
    <source>
        <dbReference type="SAM" id="Phobius"/>
    </source>
</evidence>